<dbReference type="PIRSF" id="PIRSF015582">
    <property type="entry name" value="Cit_lyase_B"/>
    <property type="match status" value="1"/>
</dbReference>
<feature type="binding site" evidence="5">
    <location>
        <position position="156"/>
    </location>
    <ligand>
        <name>Mg(2+)</name>
        <dbReference type="ChEBI" id="CHEBI:18420"/>
    </ligand>
</feature>
<feature type="binding site" evidence="4">
    <location>
        <position position="129"/>
    </location>
    <ligand>
        <name>substrate</name>
    </ligand>
</feature>
<dbReference type="GO" id="GO:0006107">
    <property type="term" value="P:oxaloacetate metabolic process"/>
    <property type="evidence" value="ECO:0007669"/>
    <property type="project" value="TreeGrafter"/>
</dbReference>
<dbReference type="PANTHER" id="PTHR32308:SF10">
    <property type="entry name" value="CITRATE LYASE SUBUNIT BETA"/>
    <property type="match status" value="1"/>
</dbReference>
<evidence type="ECO:0000256" key="6">
    <source>
        <dbReference type="SAM" id="MobiDB-lite"/>
    </source>
</evidence>
<feature type="compositionally biased region" description="Basic and acidic residues" evidence="6">
    <location>
        <begin position="279"/>
        <end position="288"/>
    </location>
</feature>
<name>A0A1W6ZAI3_9BORD</name>
<evidence type="ECO:0000256" key="2">
    <source>
        <dbReference type="ARBA" id="ARBA00022723"/>
    </source>
</evidence>
<dbReference type="PANTHER" id="PTHR32308">
    <property type="entry name" value="LYASE BETA SUBUNIT, PUTATIVE (AFU_ORTHOLOGUE AFUA_4G13030)-RELATED"/>
    <property type="match status" value="1"/>
</dbReference>
<dbReference type="Gene3D" id="3.20.20.60">
    <property type="entry name" value="Phosphoenolpyruvate-binding domains"/>
    <property type="match status" value="1"/>
</dbReference>
<feature type="binding site" evidence="4">
    <location>
        <position position="68"/>
    </location>
    <ligand>
        <name>substrate</name>
    </ligand>
</feature>
<evidence type="ECO:0000259" key="7">
    <source>
        <dbReference type="Pfam" id="PF03328"/>
    </source>
</evidence>
<reference evidence="8 9" key="1">
    <citation type="submission" date="2017-05" db="EMBL/GenBank/DDBJ databases">
        <title>Complete and WGS of Bordetella genogroups.</title>
        <authorList>
            <person name="Spilker T."/>
            <person name="LiPuma J."/>
        </authorList>
    </citation>
    <scope>NUCLEOTIDE SEQUENCE [LARGE SCALE GENOMIC DNA]</scope>
    <source>
        <strain evidence="8 9">AU7206</strain>
    </source>
</reference>
<feature type="domain" description="HpcH/HpaI aldolase/citrate lyase" evidence="7">
    <location>
        <begin position="7"/>
        <end position="224"/>
    </location>
</feature>
<dbReference type="Pfam" id="PF03328">
    <property type="entry name" value="HpcH_HpaI"/>
    <property type="match status" value="1"/>
</dbReference>
<evidence type="ECO:0000256" key="1">
    <source>
        <dbReference type="ARBA" id="ARBA00001946"/>
    </source>
</evidence>
<gene>
    <name evidence="8" type="ORF">CAL15_05255</name>
</gene>
<evidence type="ECO:0000256" key="3">
    <source>
        <dbReference type="ARBA" id="ARBA00022842"/>
    </source>
</evidence>
<dbReference type="Proteomes" id="UP000194161">
    <property type="component" value="Chromosome"/>
</dbReference>
<keyword evidence="9" id="KW-1185">Reference proteome</keyword>
<organism evidence="8 9">
    <name type="scientific">Bordetella genomosp. 13</name>
    <dbReference type="NCBI Taxonomy" id="463040"/>
    <lineage>
        <taxon>Bacteria</taxon>
        <taxon>Pseudomonadati</taxon>
        <taxon>Pseudomonadota</taxon>
        <taxon>Betaproteobacteria</taxon>
        <taxon>Burkholderiales</taxon>
        <taxon>Alcaligenaceae</taxon>
        <taxon>Bordetella</taxon>
    </lineage>
</organism>
<dbReference type="GO" id="GO:0003824">
    <property type="term" value="F:catalytic activity"/>
    <property type="evidence" value="ECO:0007669"/>
    <property type="project" value="InterPro"/>
</dbReference>
<accession>A0A1W6ZAI3</accession>
<keyword evidence="3 5" id="KW-0460">Magnesium</keyword>
<protein>
    <recommendedName>
        <fullName evidence="7">HpcH/HpaI aldolase/citrate lyase domain-containing protein</fullName>
    </recommendedName>
</protein>
<dbReference type="GO" id="GO:0000287">
    <property type="term" value="F:magnesium ion binding"/>
    <property type="evidence" value="ECO:0007669"/>
    <property type="project" value="TreeGrafter"/>
</dbReference>
<evidence type="ECO:0000313" key="8">
    <source>
        <dbReference type="EMBL" id="ARP93844.1"/>
    </source>
</evidence>
<proteinExistence type="predicted"/>
<dbReference type="InterPro" id="IPR011206">
    <property type="entry name" value="Citrate_lyase_beta/mcl1/mcl2"/>
</dbReference>
<feature type="region of interest" description="Disordered" evidence="6">
    <location>
        <begin position="279"/>
        <end position="302"/>
    </location>
</feature>
<keyword evidence="2 5" id="KW-0479">Metal-binding</keyword>
<dbReference type="InterPro" id="IPR005000">
    <property type="entry name" value="Aldolase/citrate-lyase_domain"/>
</dbReference>
<dbReference type="STRING" id="463040.CAL15_05255"/>
<dbReference type="AlphaFoldDB" id="A0A1W6ZAI3"/>
<dbReference type="InterPro" id="IPR015813">
    <property type="entry name" value="Pyrv/PenolPyrv_kinase-like_dom"/>
</dbReference>
<evidence type="ECO:0000313" key="9">
    <source>
        <dbReference type="Proteomes" id="UP000194161"/>
    </source>
</evidence>
<dbReference type="EMBL" id="CP021111">
    <property type="protein sequence ID" value="ARP93844.1"/>
    <property type="molecule type" value="Genomic_DNA"/>
</dbReference>
<comment type="cofactor">
    <cofactor evidence="1">
        <name>Mg(2+)</name>
        <dbReference type="ChEBI" id="CHEBI:18420"/>
    </cofactor>
</comment>
<dbReference type="InterPro" id="IPR040442">
    <property type="entry name" value="Pyrv_kinase-like_dom_sf"/>
</dbReference>
<evidence type="ECO:0000256" key="4">
    <source>
        <dbReference type="PIRSR" id="PIRSR015582-1"/>
    </source>
</evidence>
<feature type="binding site" evidence="5">
    <location>
        <position position="129"/>
    </location>
    <ligand>
        <name>Mg(2+)</name>
        <dbReference type="ChEBI" id="CHEBI:18420"/>
    </ligand>
</feature>
<sequence length="302" mass="32310">MPMSDLRSLLFLPATAQAFIERAHERGADAVIVDLEDSVLPEQKEAARRQAAEAVRLLSGRGLPVLLRVNADPAAWRADLKEVDLRCVQAIMLPKVEAPAQVIELADALAALERQQDVQATVRIAALIESPLGVVRATEIAQSSRRLYALGFGAEDYAAAMSVTPEPANLRTAAQYVAINARAFGLAGWGLADSIANLTDMARFEASVREARNLGFSGSVAIHPRQVPVINRGFAPTPEELEWAARVVAAAQAGRQEGKGVVVVDGRMIDQPLVERAKGWLERSRDEGASSAQPDTGAPARG</sequence>
<dbReference type="KEGG" id="bgm:CAL15_05255"/>
<evidence type="ECO:0000256" key="5">
    <source>
        <dbReference type="PIRSR" id="PIRSR015582-2"/>
    </source>
</evidence>
<dbReference type="SUPFAM" id="SSF51621">
    <property type="entry name" value="Phosphoenolpyruvate/pyruvate domain"/>
    <property type="match status" value="1"/>
</dbReference>